<evidence type="ECO:0000313" key="2">
    <source>
        <dbReference type="Proteomes" id="UP000054937"/>
    </source>
</evidence>
<gene>
    <name evidence="1" type="ORF">PPERSA_07770</name>
</gene>
<comment type="caution">
    <text evidence="1">The sequence shown here is derived from an EMBL/GenBank/DDBJ whole genome shotgun (WGS) entry which is preliminary data.</text>
</comment>
<keyword evidence="2" id="KW-1185">Reference proteome</keyword>
<name>A0A0V0R9R3_PSEPJ</name>
<dbReference type="InParanoid" id="A0A0V0R9R3"/>
<evidence type="ECO:0000313" key="1">
    <source>
        <dbReference type="EMBL" id="KRX11245.1"/>
    </source>
</evidence>
<proteinExistence type="predicted"/>
<accession>A0A0V0R9R3</accession>
<protein>
    <submittedName>
        <fullName evidence="1">Uncharacterized protein</fullName>
    </submittedName>
</protein>
<sequence length="151" mass="18226">MKNWIYFISRHYKRVFLGTGSEVSEKEGTEQKNQCVQQNLDSKICYRRDQGDYFIIQRDKEQKNRGFCGPFFWRKKLFYSGKNLCLKKKGLERIWRGSKRKEIFSQKKLLESIRKRSWQGNGFICFCRGEMIWLEKGGRRRRKVKSFIGCV</sequence>
<organism evidence="1 2">
    <name type="scientific">Pseudocohnilembus persalinus</name>
    <name type="common">Ciliate</name>
    <dbReference type="NCBI Taxonomy" id="266149"/>
    <lineage>
        <taxon>Eukaryota</taxon>
        <taxon>Sar</taxon>
        <taxon>Alveolata</taxon>
        <taxon>Ciliophora</taxon>
        <taxon>Intramacronucleata</taxon>
        <taxon>Oligohymenophorea</taxon>
        <taxon>Scuticociliatia</taxon>
        <taxon>Philasterida</taxon>
        <taxon>Pseudocohnilembidae</taxon>
        <taxon>Pseudocohnilembus</taxon>
    </lineage>
</organism>
<dbReference type="EMBL" id="LDAU01000003">
    <property type="protein sequence ID" value="KRX11245.1"/>
    <property type="molecule type" value="Genomic_DNA"/>
</dbReference>
<reference evidence="1 2" key="1">
    <citation type="journal article" date="2015" name="Sci. Rep.">
        <title>Genome of the facultative scuticociliatosis pathogen Pseudocohnilembus persalinus provides insight into its virulence through horizontal gene transfer.</title>
        <authorList>
            <person name="Xiong J."/>
            <person name="Wang G."/>
            <person name="Cheng J."/>
            <person name="Tian M."/>
            <person name="Pan X."/>
            <person name="Warren A."/>
            <person name="Jiang C."/>
            <person name="Yuan D."/>
            <person name="Miao W."/>
        </authorList>
    </citation>
    <scope>NUCLEOTIDE SEQUENCE [LARGE SCALE GENOMIC DNA]</scope>
    <source>
        <strain evidence="1">36N120E</strain>
    </source>
</reference>
<dbReference type="AlphaFoldDB" id="A0A0V0R9R3"/>
<dbReference type="Proteomes" id="UP000054937">
    <property type="component" value="Unassembled WGS sequence"/>
</dbReference>